<keyword evidence="4" id="KW-1185">Reference proteome</keyword>
<reference evidence="3 4" key="1">
    <citation type="journal article" date="2011" name="J. Bacteriol.">
        <title>Genome sequence of Methyloversatilis universalis FAM5T, a methylotrophic representative of the order Rhodocyclales.</title>
        <authorList>
            <person name="Kittichotirat W."/>
            <person name="Good N.M."/>
            <person name="Hall R."/>
            <person name="Bringel F."/>
            <person name="Lajus A."/>
            <person name="Medigue C."/>
            <person name="Smalley N.E."/>
            <person name="Beck D."/>
            <person name="Bumgarner R."/>
            <person name="Vuilleumier S."/>
            <person name="Kalyuzhnaya M.G."/>
        </authorList>
    </citation>
    <scope>NUCLEOTIDE SEQUENCE [LARGE SCALE GENOMIC DNA]</scope>
    <source>
        <strain evidence="4">ATCC BAA-1314 / JCM 13912 / FAM5</strain>
    </source>
</reference>
<feature type="region of interest" description="Disordered" evidence="1">
    <location>
        <begin position="1"/>
        <end position="21"/>
    </location>
</feature>
<evidence type="ECO:0000256" key="1">
    <source>
        <dbReference type="SAM" id="MobiDB-lite"/>
    </source>
</evidence>
<dbReference type="AlphaFoldDB" id="F5R9L8"/>
<organism evidence="3 4">
    <name type="scientific">Methyloversatilis universalis (strain ATCC BAA-1314 / DSM 25237 / JCM 13912 / CCUG 52030 / FAM5)</name>
    <dbReference type="NCBI Taxonomy" id="1000565"/>
    <lineage>
        <taxon>Bacteria</taxon>
        <taxon>Pseudomonadati</taxon>
        <taxon>Pseudomonadota</taxon>
        <taxon>Betaproteobacteria</taxon>
        <taxon>Nitrosomonadales</taxon>
        <taxon>Sterolibacteriaceae</taxon>
        <taxon>Methyloversatilis</taxon>
    </lineage>
</organism>
<evidence type="ECO:0000313" key="3">
    <source>
        <dbReference type="EMBL" id="EGK72700.1"/>
    </source>
</evidence>
<dbReference type="STRING" id="1000565.METUNv1_00939"/>
<dbReference type="EMBL" id="AFHG01000031">
    <property type="protein sequence ID" value="EGK72700.1"/>
    <property type="molecule type" value="Genomic_DNA"/>
</dbReference>
<gene>
    <name evidence="3" type="ORF">METUNv1_00939</name>
</gene>
<feature type="compositionally biased region" description="Basic and acidic residues" evidence="1">
    <location>
        <begin position="1"/>
        <end position="10"/>
    </location>
</feature>
<feature type="transmembrane region" description="Helical" evidence="2">
    <location>
        <begin position="31"/>
        <end position="51"/>
    </location>
</feature>
<accession>F5R9L8</accession>
<comment type="caution">
    <text evidence="3">The sequence shown here is derived from an EMBL/GenBank/DDBJ whole genome shotgun (WGS) entry which is preliminary data.</text>
</comment>
<evidence type="ECO:0000313" key="4">
    <source>
        <dbReference type="Proteomes" id="UP000005019"/>
    </source>
</evidence>
<sequence length="52" mass="5664">MRAEGHDTPQRTEPPPEPALHAQPIPLVDKVLAAVVFSLGIALLYSTFILIE</sequence>
<evidence type="ECO:0000256" key="2">
    <source>
        <dbReference type="SAM" id="Phobius"/>
    </source>
</evidence>
<dbReference type="Proteomes" id="UP000005019">
    <property type="component" value="Unassembled WGS sequence"/>
</dbReference>
<name>F5R9L8_METUF</name>
<keyword evidence="2" id="KW-0472">Membrane</keyword>
<proteinExistence type="predicted"/>
<protein>
    <submittedName>
        <fullName evidence="3">Uncharacterized protein</fullName>
    </submittedName>
</protein>
<keyword evidence="2" id="KW-0812">Transmembrane</keyword>
<keyword evidence="2" id="KW-1133">Transmembrane helix</keyword>